<dbReference type="PANTHER" id="PTHR35011:SF2">
    <property type="entry name" value="2,3-DIKETO-L-GULONATE TRAP TRANSPORTER SMALL PERMEASE PROTEIN YIAM"/>
    <property type="match status" value="1"/>
</dbReference>
<evidence type="ECO:0000256" key="2">
    <source>
        <dbReference type="ARBA" id="ARBA00022448"/>
    </source>
</evidence>
<evidence type="ECO:0000256" key="1">
    <source>
        <dbReference type="ARBA" id="ARBA00004429"/>
    </source>
</evidence>
<keyword evidence="6 9" id="KW-1133">Transmembrane helix</keyword>
<evidence type="ECO:0000313" key="12">
    <source>
        <dbReference type="Proteomes" id="UP000651050"/>
    </source>
</evidence>
<dbReference type="Proteomes" id="UP000651050">
    <property type="component" value="Unassembled WGS sequence"/>
</dbReference>
<gene>
    <name evidence="11" type="ORF">I5803_19220</name>
</gene>
<dbReference type="InterPro" id="IPR007387">
    <property type="entry name" value="TRAP_DctQ"/>
</dbReference>
<dbReference type="Pfam" id="PF04290">
    <property type="entry name" value="DctQ"/>
    <property type="match status" value="1"/>
</dbReference>
<proteinExistence type="inferred from homology"/>
<protein>
    <recommendedName>
        <fullName evidence="9">TRAP transporter small permease protein</fullName>
    </recommendedName>
</protein>
<dbReference type="GO" id="GO:0022857">
    <property type="term" value="F:transmembrane transporter activity"/>
    <property type="evidence" value="ECO:0007669"/>
    <property type="project" value="UniProtKB-UniRule"/>
</dbReference>
<dbReference type="GO" id="GO:0015740">
    <property type="term" value="P:C4-dicarboxylate transport"/>
    <property type="evidence" value="ECO:0007669"/>
    <property type="project" value="TreeGrafter"/>
</dbReference>
<evidence type="ECO:0000256" key="4">
    <source>
        <dbReference type="ARBA" id="ARBA00022519"/>
    </source>
</evidence>
<feature type="transmembrane region" description="Helical" evidence="9">
    <location>
        <begin position="128"/>
        <end position="149"/>
    </location>
</feature>
<keyword evidence="4 9" id="KW-0997">Cell inner membrane</keyword>
<keyword evidence="7 9" id="KW-0472">Membrane</keyword>
<keyword evidence="3" id="KW-1003">Cell membrane</keyword>
<evidence type="ECO:0000313" key="11">
    <source>
        <dbReference type="EMBL" id="MBG9390169.1"/>
    </source>
</evidence>
<sequence length="172" mass="18903">MVQKLIDHICRVFSFLMVVCLALMVVMVFGNVVLRYAFNSGITVSEELSRWLFVWMTFLGSVVAMRKHAHLGTDTLVGRLPVAGKKVCFAIAHVLMLYMCWLMAQGGWQQAVINYGTTSAVMEVSMAWFNASGVVFAVLAGIIILLELWKLATGGLTDAELIGIVESEEVAP</sequence>
<comment type="function">
    <text evidence="9">Part of the tripartite ATP-independent periplasmic (TRAP) transport system.</text>
</comment>
<evidence type="ECO:0000256" key="7">
    <source>
        <dbReference type="ARBA" id="ARBA00023136"/>
    </source>
</evidence>
<evidence type="ECO:0000256" key="8">
    <source>
        <dbReference type="ARBA" id="ARBA00038436"/>
    </source>
</evidence>
<reference evidence="11" key="1">
    <citation type="submission" date="2020-11" db="EMBL/GenBank/DDBJ databases">
        <title>Bacterial whole genome sequence for Caenimonas sp. DR4.4.</title>
        <authorList>
            <person name="Le V."/>
            <person name="Ko S.-R."/>
            <person name="Ahn C.-Y."/>
            <person name="Oh H.-M."/>
        </authorList>
    </citation>
    <scope>NUCLEOTIDE SEQUENCE</scope>
    <source>
        <strain evidence="11">DR4.4</strain>
    </source>
</reference>
<dbReference type="PANTHER" id="PTHR35011">
    <property type="entry name" value="2,3-DIKETO-L-GULONATE TRAP TRANSPORTER SMALL PERMEASE PROTEIN YIAM"/>
    <property type="match status" value="1"/>
</dbReference>
<keyword evidence="5 9" id="KW-0812">Transmembrane</keyword>
<evidence type="ECO:0000256" key="3">
    <source>
        <dbReference type="ARBA" id="ARBA00022475"/>
    </source>
</evidence>
<accession>A0A931MIT2</accession>
<evidence type="ECO:0000256" key="6">
    <source>
        <dbReference type="ARBA" id="ARBA00022989"/>
    </source>
</evidence>
<dbReference type="EMBL" id="JADWYS010000001">
    <property type="protein sequence ID" value="MBG9390169.1"/>
    <property type="molecule type" value="Genomic_DNA"/>
</dbReference>
<evidence type="ECO:0000256" key="5">
    <source>
        <dbReference type="ARBA" id="ARBA00022692"/>
    </source>
</evidence>
<evidence type="ECO:0000259" key="10">
    <source>
        <dbReference type="Pfam" id="PF04290"/>
    </source>
</evidence>
<comment type="caution">
    <text evidence="11">The sequence shown here is derived from an EMBL/GenBank/DDBJ whole genome shotgun (WGS) entry which is preliminary data.</text>
</comment>
<evidence type="ECO:0000256" key="9">
    <source>
        <dbReference type="RuleBase" id="RU369079"/>
    </source>
</evidence>
<feature type="transmembrane region" description="Helical" evidence="9">
    <location>
        <begin position="48"/>
        <end position="66"/>
    </location>
</feature>
<comment type="similarity">
    <text evidence="8 9">Belongs to the TRAP transporter small permease family.</text>
</comment>
<feature type="domain" description="Tripartite ATP-independent periplasmic transporters DctQ component" evidence="10">
    <location>
        <begin position="24"/>
        <end position="153"/>
    </location>
</feature>
<comment type="subcellular location">
    <subcellularLocation>
        <location evidence="1 9">Cell inner membrane</location>
        <topology evidence="1 9">Multi-pass membrane protein</topology>
    </subcellularLocation>
</comment>
<keyword evidence="12" id="KW-1185">Reference proteome</keyword>
<dbReference type="InterPro" id="IPR055348">
    <property type="entry name" value="DctQ"/>
</dbReference>
<feature type="transmembrane region" description="Helical" evidence="9">
    <location>
        <begin position="12"/>
        <end position="36"/>
    </location>
</feature>
<name>A0A931MIT2_9BURK</name>
<dbReference type="RefSeq" id="WP_196987923.1">
    <property type="nucleotide sequence ID" value="NZ_JADWYS010000001.1"/>
</dbReference>
<feature type="transmembrane region" description="Helical" evidence="9">
    <location>
        <begin position="87"/>
        <end position="108"/>
    </location>
</feature>
<dbReference type="AlphaFoldDB" id="A0A931MIT2"/>
<comment type="subunit">
    <text evidence="9">The complex comprises the extracytoplasmic solute receptor protein and the two transmembrane proteins.</text>
</comment>
<organism evidence="11 12">
    <name type="scientific">Caenimonas aquaedulcis</name>
    <dbReference type="NCBI Taxonomy" id="2793270"/>
    <lineage>
        <taxon>Bacteria</taxon>
        <taxon>Pseudomonadati</taxon>
        <taxon>Pseudomonadota</taxon>
        <taxon>Betaproteobacteria</taxon>
        <taxon>Burkholderiales</taxon>
        <taxon>Comamonadaceae</taxon>
        <taxon>Caenimonas</taxon>
    </lineage>
</organism>
<keyword evidence="2 9" id="KW-0813">Transport</keyword>
<dbReference type="GO" id="GO:0005886">
    <property type="term" value="C:plasma membrane"/>
    <property type="evidence" value="ECO:0007669"/>
    <property type="project" value="UniProtKB-SubCell"/>
</dbReference>